<reference evidence="2" key="1">
    <citation type="journal article" date="2015" name="Nature">
        <title>Complex archaea that bridge the gap between prokaryotes and eukaryotes.</title>
        <authorList>
            <person name="Spang A."/>
            <person name="Saw J.H."/>
            <person name="Jorgensen S.L."/>
            <person name="Zaremba-Niedzwiedzka K."/>
            <person name="Martijn J."/>
            <person name="Lind A.E."/>
            <person name="van Eijk R."/>
            <person name="Schleper C."/>
            <person name="Guy L."/>
            <person name="Ettema T.J."/>
        </authorList>
    </citation>
    <scope>NUCLEOTIDE SEQUENCE</scope>
</reference>
<protein>
    <submittedName>
        <fullName evidence="2">Uncharacterized protein</fullName>
    </submittedName>
</protein>
<evidence type="ECO:0000313" key="2">
    <source>
        <dbReference type="EMBL" id="KKN51763.1"/>
    </source>
</evidence>
<keyword evidence="1" id="KW-0812">Transmembrane</keyword>
<name>A0A0F9UDT7_9ZZZZ</name>
<dbReference type="EMBL" id="LAZR01001049">
    <property type="protein sequence ID" value="KKN51763.1"/>
    <property type="molecule type" value="Genomic_DNA"/>
</dbReference>
<keyword evidence="1" id="KW-1133">Transmembrane helix</keyword>
<sequence length="32" mass="3644">MSNNKPLRILQLIVLVAVGFVCPKLMQDLFKN</sequence>
<keyword evidence="1" id="KW-0472">Membrane</keyword>
<gene>
    <name evidence="2" type="ORF">LCGC14_0619400</name>
</gene>
<proteinExistence type="predicted"/>
<comment type="caution">
    <text evidence="2">The sequence shown here is derived from an EMBL/GenBank/DDBJ whole genome shotgun (WGS) entry which is preliminary data.</text>
</comment>
<organism evidence="2">
    <name type="scientific">marine sediment metagenome</name>
    <dbReference type="NCBI Taxonomy" id="412755"/>
    <lineage>
        <taxon>unclassified sequences</taxon>
        <taxon>metagenomes</taxon>
        <taxon>ecological metagenomes</taxon>
    </lineage>
</organism>
<feature type="transmembrane region" description="Helical" evidence="1">
    <location>
        <begin position="7"/>
        <end position="26"/>
    </location>
</feature>
<dbReference type="AlphaFoldDB" id="A0A0F9UDT7"/>
<accession>A0A0F9UDT7</accession>
<evidence type="ECO:0000256" key="1">
    <source>
        <dbReference type="SAM" id="Phobius"/>
    </source>
</evidence>